<dbReference type="GO" id="GO:0016151">
    <property type="term" value="F:nickel cation binding"/>
    <property type="evidence" value="ECO:0007669"/>
    <property type="project" value="UniProtKB-UniRule"/>
</dbReference>
<dbReference type="PANTHER" id="PTHR34535:SF3">
    <property type="entry name" value="HYDROGENASE MATURATION FACTOR HYPA"/>
    <property type="match status" value="1"/>
</dbReference>
<dbReference type="NCBIfam" id="TIGR00100">
    <property type="entry name" value="hypA"/>
    <property type="match status" value="1"/>
</dbReference>
<comment type="function">
    <text evidence="4">Involved in the maturation of [NiFe] hydrogenases. Required for nickel insertion into the metal center of the hydrogenase.</text>
</comment>
<reference evidence="5 6" key="1">
    <citation type="journal article" date="2014" name="Genome Announc.">
        <title>Draft Genome Sequence of Fervidicella metallireducens Strain AeBT, an Iron-Reducing Thermoanaerobe from the Great Artesian Basin.</title>
        <authorList>
            <person name="Patel B.K."/>
        </authorList>
    </citation>
    <scope>NUCLEOTIDE SEQUENCE [LARGE SCALE GENOMIC DNA]</scope>
    <source>
        <strain evidence="5 6">AeB</strain>
    </source>
</reference>
<dbReference type="AlphaFoldDB" id="A0A017RUK7"/>
<keyword evidence="1 4" id="KW-0533">Nickel</keyword>
<evidence type="ECO:0000256" key="2">
    <source>
        <dbReference type="ARBA" id="ARBA00022723"/>
    </source>
</evidence>
<feature type="binding site" evidence="4">
    <location>
        <position position="73"/>
    </location>
    <ligand>
        <name>Zn(2+)</name>
        <dbReference type="ChEBI" id="CHEBI:29105"/>
    </ligand>
</feature>
<name>A0A017RUK7_9CLOT</name>
<protein>
    <recommendedName>
        <fullName evidence="4">Hydrogenase maturation factor HypA</fullName>
    </recommendedName>
</protein>
<dbReference type="PANTHER" id="PTHR34535">
    <property type="entry name" value="HYDROGENASE MATURATION FACTOR HYPA"/>
    <property type="match status" value="1"/>
</dbReference>
<dbReference type="Proteomes" id="UP000019681">
    <property type="component" value="Unassembled WGS sequence"/>
</dbReference>
<keyword evidence="6" id="KW-1185">Reference proteome</keyword>
<accession>A0A017RUK7</accession>
<feature type="binding site" evidence="4">
    <location>
        <position position="2"/>
    </location>
    <ligand>
        <name>Ni(2+)</name>
        <dbReference type="ChEBI" id="CHEBI:49786"/>
    </ligand>
</feature>
<evidence type="ECO:0000313" key="6">
    <source>
        <dbReference type="Proteomes" id="UP000019681"/>
    </source>
</evidence>
<dbReference type="STRING" id="1403537.Q428_08235"/>
<evidence type="ECO:0000256" key="3">
    <source>
        <dbReference type="ARBA" id="ARBA00022833"/>
    </source>
</evidence>
<evidence type="ECO:0000256" key="1">
    <source>
        <dbReference type="ARBA" id="ARBA00022596"/>
    </source>
</evidence>
<dbReference type="PIRSF" id="PIRSF004761">
    <property type="entry name" value="Hydrgn_mat_HypA"/>
    <property type="match status" value="1"/>
</dbReference>
<dbReference type="RefSeq" id="WP_035379802.1">
    <property type="nucleotide sequence ID" value="NZ_AZQP01000022.1"/>
</dbReference>
<feature type="binding site" evidence="4">
    <location>
        <position position="92"/>
    </location>
    <ligand>
        <name>Zn(2+)</name>
        <dbReference type="ChEBI" id="CHEBI:29105"/>
    </ligand>
</feature>
<evidence type="ECO:0000256" key="4">
    <source>
        <dbReference type="HAMAP-Rule" id="MF_00213"/>
    </source>
</evidence>
<comment type="caution">
    <text evidence="5">The sequence shown here is derived from an EMBL/GenBank/DDBJ whole genome shotgun (WGS) entry which is preliminary data.</text>
</comment>
<keyword evidence="3 4" id="KW-0862">Zinc</keyword>
<dbReference type="OrthoDB" id="9800361at2"/>
<dbReference type="GO" id="GO:0008270">
    <property type="term" value="F:zinc ion binding"/>
    <property type="evidence" value="ECO:0007669"/>
    <property type="project" value="UniProtKB-UniRule"/>
</dbReference>
<evidence type="ECO:0000313" key="5">
    <source>
        <dbReference type="EMBL" id="EYE88377.1"/>
    </source>
</evidence>
<feature type="binding site" evidence="4">
    <location>
        <position position="89"/>
    </location>
    <ligand>
        <name>Zn(2+)</name>
        <dbReference type="ChEBI" id="CHEBI:29105"/>
    </ligand>
</feature>
<organism evidence="5 6">
    <name type="scientific">Fervidicella metallireducens AeB</name>
    <dbReference type="NCBI Taxonomy" id="1403537"/>
    <lineage>
        <taxon>Bacteria</taxon>
        <taxon>Bacillati</taxon>
        <taxon>Bacillota</taxon>
        <taxon>Clostridia</taxon>
        <taxon>Eubacteriales</taxon>
        <taxon>Clostridiaceae</taxon>
        <taxon>Fervidicella</taxon>
    </lineage>
</organism>
<feature type="binding site" evidence="4">
    <location>
        <position position="76"/>
    </location>
    <ligand>
        <name>Zn(2+)</name>
        <dbReference type="ChEBI" id="CHEBI:29105"/>
    </ligand>
</feature>
<sequence length="113" mass="12689">MHELAITESILRIAKSEAEKHNASRVLSIKLKVGELSGVVPTLIQEYFNIASNETLVEGAKLIIDRIPITIKCLNCGYEGGMDKMKRKCPECNSYDIKILTGREFYVESLEVE</sequence>
<comment type="similarity">
    <text evidence="4">Belongs to the HypA/HybF family.</text>
</comment>
<dbReference type="Pfam" id="PF01155">
    <property type="entry name" value="HypA"/>
    <property type="match status" value="1"/>
</dbReference>
<dbReference type="GO" id="GO:0051604">
    <property type="term" value="P:protein maturation"/>
    <property type="evidence" value="ECO:0007669"/>
    <property type="project" value="InterPro"/>
</dbReference>
<gene>
    <name evidence="4" type="primary">hypA</name>
    <name evidence="5" type="ORF">Q428_08235</name>
</gene>
<dbReference type="Gene3D" id="3.30.2320.80">
    <property type="match status" value="1"/>
</dbReference>
<proteinExistence type="inferred from homology"/>
<dbReference type="EMBL" id="AZQP01000022">
    <property type="protein sequence ID" value="EYE88377.1"/>
    <property type="molecule type" value="Genomic_DNA"/>
</dbReference>
<keyword evidence="2 4" id="KW-0479">Metal-binding</keyword>
<dbReference type="InterPro" id="IPR000688">
    <property type="entry name" value="HypA/HybF"/>
</dbReference>
<dbReference type="HAMAP" id="MF_00213">
    <property type="entry name" value="HypA_HybF"/>
    <property type="match status" value="1"/>
</dbReference>